<feature type="compositionally biased region" description="Basic residues" evidence="1">
    <location>
        <begin position="1"/>
        <end position="11"/>
    </location>
</feature>
<sequence>MDLKKNKNKDRPKHEMDEEIQRRTSKKSSTRHTPPSPKGRTLKDEDKSFLRVREKKRGSSMAGIDLVTAKRGEKQIERGSRLKRAPGREDSDIARLTERSPEIPKPSIGTAASSPVSTTSIAGSWIRKPEEKKLKKQSPSISVKDLNSHSLDREELSVRQATSTFAATAQVLDNGDMEVWRFSNEHGSYSSTNCGRRGKPEKMGERGTRDYLRGWSALGRITPPVALWRYRGPHRRPPHREKMTPLVLLGSRKLGFDWQKTCCSGS</sequence>
<evidence type="ECO:0000313" key="3">
    <source>
        <dbReference type="Proteomes" id="UP000770661"/>
    </source>
</evidence>
<evidence type="ECO:0000313" key="2">
    <source>
        <dbReference type="EMBL" id="KAG0718133.1"/>
    </source>
</evidence>
<protein>
    <submittedName>
        <fullName evidence="2">Uncharacterized protein</fullName>
    </submittedName>
</protein>
<name>A0A8J4XZG4_CHIOP</name>
<feature type="region of interest" description="Disordered" evidence="1">
    <location>
        <begin position="1"/>
        <end position="155"/>
    </location>
</feature>
<dbReference type="Proteomes" id="UP000770661">
    <property type="component" value="Unassembled WGS sequence"/>
</dbReference>
<proteinExistence type="predicted"/>
<feature type="compositionally biased region" description="Basic and acidic residues" evidence="1">
    <location>
        <begin position="146"/>
        <end position="155"/>
    </location>
</feature>
<reference evidence="2" key="1">
    <citation type="submission" date="2020-07" db="EMBL/GenBank/DDBJ databases">
        <title>The High-quality genome of the commercially important snow crab, Chionoecetes opilio.</title>
        <authorList>
            <person name="Jeong J.-H."/>
            <person name="Ryu S."/>
        </authorList>
    </citation>
    <scope>NUCLEOTIDE SEQUENCE</scope>
    <source>
        <strain evidence="2">MADBK_172401_WGS</strain>
        <tissue evidence="2">Digestive gland</tissue>
    </source>
</reference>
<keyword evidence="3" id="KW-1185">Reference proteome</keyword>
<feature type="compositionally biased region" description="Basic and acidic residues" evidence="1">
    <location>
        <begin position="68"/>
        <end position="102"/>
    </location>
</feature>
<evidence type="ECO:0000256" key="1">
    <source>
        <dbReference type="SAM" id="MobiDB-lite"/>
    </source>
</evidence>
<feature type="compositionally biased region" description="Basic and acidic residues" evidence="1">
    <location>
        <begin position="12"/>
        <end position="22"/>
    </location>
</feature>
<comment type="caution">
    <text evidence="2">The sequence shown here is derived from an EMBL/GenBank/DDBJ whole genome shotgun (WGS) entry which is preliminary data.</text>
</comment>
<accession>A0A8J4XZG4</accession>
<organism evidence="2 3">
    <name type="scientific">Chionoecetes opilio</name>
    <name type="common">Atlantic snow crab</name>
    <name type="synonym">Cancer opilio</name>
    <dbReference type="NCBI Taxonomy" id="41210"/>
    <lineage>
        <taxon>Eukaryota</taxon>
        <taxon>Metazoa</taxon>
        <taxon>Ecdysozoa</taxon>
        <taxon>Arthropoda</taxon>
        <taxon>Crustacea</taxon>
        <taxon>Multicrustacea</taxon>
        <taxon>Malacostraca</taxon>
        <taxon>Eumalacostraca</taxon>
        <taxon>Eucarida</taxon>
        <taxon>Decapoda</taxon>
        <taxon>Pleocyemata</taxon>
        <taxon>Brachyura</taxon>
        <taxon>Eubrachyura</taxon>
        <taxon>Majoidea</taxon>
        <taxon>Majidae</taxon>
        <taxon>Chionoecetes</taxon>
    </lineage>
</organism>
<gene>
    <name evidence="2" type="ORF">GWK47_053067</name>
</gene>
<feature type="compositionally biased region" description="Basic and acidic residues" evidence="1">
    <location>
        <begin position="41"/>
        <end position="52"/>
    </location>
</feature>
<dbReference type="EMBL" id="JACEEZ010016606">
    <property type="protein sequence ID" value="KAG0718133.1"/>
    <property type="molecule type" value="Genomic_DNA"/>
</dbReference>
<feature type="compositionally biased region" description="Polar residues" evidence="1">
    <location>
        <begin position="110"/>
        <end position="122"/>
    </location>
</feature>
<dbReference type="AlphaFoldDB" id="A0A8J4XZG4"/>